<feature type="domain" description="Aminoglycoside phosphotransferase" evidence="1">
    <location>
        <begin position="43"/>
        <end position="258"/>
    </location>
</feature>
<name>A0A9W6KWG1_9ACTN</name>
<organism evidence="2 3">
    <name type="scientific">Dactylosporangium matsuzakiense</name>
    <dbReference type="NCBI Taxonomy" id="53360"/>
    <lineage>
        <taxon>Bacteria</taxon>
        <taxon>Bacillati</taxon>
        <taxon>Actinomycetota</taxon>
        <taxon>Actinomycetes</taxon>
        <taxon>Micromonosporales</taxon>
        <taxon>Micromonosporaceae</taxon>
        <taxon>Dactylosporangium</taxon>
    </lineage>
</organism>
<evidence type="ECO:0000313" key="2">
    <source>
        <dbReference type="EMBL" id="GLL08497.1"/>
    </source>
</evidence>
<comment type="caution">
    <text evidence="2">The sequence shown here is derived from an EMBL/GenBank/DDBJ whole genome shotgun (WGS) entry which is preliminary data.</text>
</comment>
<dbReference type="CDD" id="cd05155">
    <property type="entry name" value="APH_ChoK_like_1"/>
    <property type="match status" value="1"/>
</dbReference>
<proteinExistence type="predicted"/>
<dbReference type="SUPFAM" id="SSF56112">
    <property type="entry name" value="Protein kinase-like (PK-like)"/>
    <property type="match status" value="1"/>
</dbReference>
<dbReference type="Pfam" id="PF01636">
    <property type="entry name" value="APH"/>
    <property type="match status" value="1"/>
</dbReference>
<keyword evidence="3" id="KW-1185">Reference proteome</keyword>
<accession>A0A9W6KWG1</accession>
<dbReference type="AlphaFoldDB" id="A0A9W6KWG1"/>
<dbReference type="InterPro" id="IPR051678">
    <property type="entry name" value="AGP_Transferase"/>
</dbReference>
<sequence length="297" mass="31936">MSEEPVTPAGVPAAEIEIDAGLVRALLLAQHPDLAALPLRLTAIGWDNMTYRLGERLAVRLPRIRAGAELLRHEQRWLPVLAGRLPVPVPVPERLGAPHGEVFPWPWSVVPWIPGRSAEHAPPAPAQAAAFGRFLAALHRPAPVDFPRNDWRGIALADASGRVEELFQALAGEVPAAVREHWREALSAAPAPLTTCVHGDLHPKNVVVDDGRLAAVLDWGDMTAGDPAIDLAAAWMLFPVRSHTDIWAAYGGVPAATTARAKGWTVFFGLTLLDAGLAGDRPFEQIGRATLTRLLTS</sequence>
<reference evidence="2" key="2">
    <citation type="submission" date="2023-01" db="EMBL/GenBank/DDBJ databases">
        <authorList>
            <person name="Sun Q."/>
            <person name="Evtushenko L."/>
        </authorList>
    </citation>
    <scope>NUCLEOTIDE SEQUENCE</scope>
    <source>
        <strain evidence="2">VKM Ac-1321</strain>
    </source>
</reference>
<evidence type="ECO:0000259" key="1">
    <source>
        <dbReference type="Pfam" id="PF01636"/>
    </source>
</evidence>
<reference evidence="2" key="1">
    <citation type="journal article" date="2014" name="Int. J. Syst. Evol. Microbiol.">
        <title>Complete genome sequence of Corynebacterium casei LMG S-19264T (=DSM 44701T), isolated from a smear-ripened cheese.</title>
        <authorList>
            <consortium name="US DOE Joint Genome Institute (JGI-PGF)"/>
            <person name="Walter F."/>
            <person name="Albersmeier A."/>
            <person name="Kalinowski J."/>
            <person name="Ruckert C."/>
        </authorList>
    </citation>
    <scope>NUCLEOTIDE SEQUENCE</scope>
    <source>
        <strain evidence="2">VKM Ac-1321</strain>
    </source>
</reference>
<evidence type="ECO:0000313" key="3">
    <source>
        <dbReference type="Proteomes" id="UP001143480"/>
    </source>
</evidence>
<dbReference type="Gene3D" id="3.30.200.20">
    <property type="entry name" value="Phosphorylase Kinase, domain 1"/>
    <property type="match status" value="1"/>
</dbReference>
<dbReference type="InterPro" id="IPR002575">
    <property type="entry name" value="Aminoglycoside_PTrfase"/>
</dbReference>
<dbReference type="Proteomes" id="UP001143480">
    <property type="component" value="Unassembled WGS sequence"/>
</dbReference>
<dbReference type="EMBL" id="BSFP01000152">
    <property type="protein sequence ID" value="GLL08497.1"/>
    <property type="molecule type" value="Genomic_DNA"/>
</dbReference>
<dbReference type="Gene3D" id="3.90.1200.10">
    <property type="match status" value="1"/>
</dbReference>
<dbReference type="RefSeq" id="WP_261958933.1">
    <property type="nucleotide sequence ID" value="NZ_BAAAXA010000001.1"/>
</dbReference>
<protein>
    <submittedName>
        <fullName evidence="2">Aminoglycoside phosphotransferase</fullName>
    </submittedName>
</protein>
<dbReference type="InterPro" id="IPR011009">
    <property type="entry name" value="Kinase-like_dom_sf"/>
</dbReference>
<dbReference type="PANTHER" id="PTHR21310:SF42">
    <property type="entry name" value="BIFUNCTIONAL AAC_APH"/>
    <property type="match status" value="1"/>
</dbReference>
<dbReference type="PANTHER" id="PTHR21310">
    <property type="entry name" value="AMINOGLYCOSIDE PHOSPHOTRANSFERASE-RELATED-RELATED"/>
    <property type="match status" value="1"/>
</dbReference>
<gene>
    <name evidence="2" type="ORF">GCM10017581_102640</name>
</gene>